<gene>
    <name evidence="2" type="ORF">LZ016_02585</name>
</gene>
<accession>A0ABS9VJ47</accession>
<dbReference type="Proteomes" id="UP001203058">
    <property type="component" value="Unassembled WGS sequence"/>
</dbReference>
<keyword evidence="1" id="KW-0732">Signal</keyword>
<evidence type="ECO:0000313" key="2">
    <source>
        <dbReference type="EMBL" id="MCH8614993.1"/>
    </source>
</evidence>
<dbReference type="RefSeq" id="WP_241445650.1">
    <property type="nucleotide sequence ID" value="NZ_JAKZHW010000001.1"/>
</dbReference>
<evidence type="ECO:0000256" key="1">
    <source>
        <dbReference type="SAM" id="SignalP"/>
    </source>
</evidence>
<dbReference type="EMBL" id="JAKZHW010000001">
    <property type="protein sequence ID" value="MCH8614993.1"/>
    <property type="molecule type" value="Genomic_DNA"/>
</dbReference>
<feature type="chain" id="PRO_5045169347" description="Surface antigen" evidence="1">
    <location>
        <begin position="22"/>
        <end position="167"/>
    </location>
</feature>
<comment type="caution">
    <text evidence="2">The sequence shown here is derived from an EMBL/GenBank/DDBJ whole genome shotgun (WGS) entry which is preliminary data.</text>
</comment>
<feature type="signal peptide" evidence="1">
    <location>
        <begin position="1"/>
        <end position="21"/>
    </location>
</feature>
<sequence length="167" mass="17150">MLRVSIIAALLLAVPATPAIPAVQGAVQEQGKCADTAEKKAKRSMFGSMLGGLASGVLGRAGGVASSLVPVSSIVADELLKLLDCKEQKQAADATNEAIRGGVGTEVKWTSETRQNVTGSSKVTGQEALADGTQCMTVTDVVIIDGEETTVPKKMCRGKGDSGYKKA</sequence>
<keyword evidence="3" id="KW-1185">Reference proteome</keyword>
<protein>
    <recommendedName>
        <fullName evidence="4">Surface antigen</fullName>
    </recommendedName>
</protein>
<proteinExistence type="predicted"/>
<organism evidence="2 3">
    <name type="scientific">Sphingomonas telluris</name>
    <dbReference type="NCBI Taxonomy" id="2907998"/>
    <lineage>
        <taxon>Bacteria</taxon>
        <taxon>Pseudomonadati</taxon>
        <taxon>Pseudomonadota</taxon>
        <taxon>Alphaproteobacteria</taxon>
        <taxon>Sphingomonadales</taxon>
        <taxon>Sphingomonadaceae</taxon>
        <taxon>Sphingomonas</taxon>
    </lineage>
</organism>
<reference evidence="2 3" key="1">
    <citation type="submission" date="2022-03" db="EMBL/GenBank/DDBJ databases">
        <authorList>
            <person name="Jo J.-H."/>
            <person name="Im W.-T."/>
        </authorList>
    </citation>
    <scope>NUCLEOTIDE SEQUENCE [LARGE SCALE GENOMIC DNA]</scope>
    <source>
        <strain evidence="2 3">SM33</strain>
    </source>
</reference>
<evidence type="ECO:0000313" key="3">
    <source>
        <dbReference type="Proteomes" id="UP001203058"/>
    </source>
</evidence>
<name>A0ABS9VJ47_9SPHN</name>
<evidence type="ECO:0008006" key="4">
    <source>
        <dbReference type="Google" id="ProtNLM"/>
    </source>
</evidence>